<dbReference type="GO" id="GO:0006402">
    <property type="term" value="P:mRNA catabolic process"/>
    <property type="evidence" value="ECO:0007669"/>
    <property type="project" value="TreeGrafter"/>
</dbReference>
<dbReference type="Proteomes" id="UP000001070">
    <property type="component" value="Unassembled WGS sequence"/>
</dbReference>
<dbReference type="InterPro" id="IPR050180">
    <property type="entry name" value="RNR_Ribonuclease"/>
</dbReference>
<dbReference type="GO" id="GO:0000175">
    <property type="term" value="F:3'-5'-RNA exonuclease activity"/>
    <property type="evidence" value="ECO:0007669"/>
    <property type="project" value="TreeGrafter"/>
</dbReference>
<gene>
    <name evidence="5" type="primary">Dgri\GH15630</name>
    <name evidence="5" type="ORF">Dgri_GH15630</name>
</gene>
<dbReference type="GO" id="GO:0010587">
    <property type="term" value="P:miRNA catabolic process"/>
    <property type="evidence" value="ECO:0007669"/>
    <property type="project" value="TreeGrafter"/>
</dbReference>
<dbReference type="Pfam" id="PF00773">
    <property type="entry name" value="RNB"/>
    <property type="match status" value="1"/>
</dbReference>
<feature type="coiled-coil region" evidence="2">
    <location>
        <begin position="148"/>
        <end position="175"/>
    </location>
</feature>
<dbReference type="PANTHER" id="PTHR23355:SF9">
    <property type="entry name" value="DIS3-LIKE EXONUCLEASE 2"/>
    <property type="match status" value="1"/>
</dbReference>
<dbReference type="KEGG" id="dgr:6558258"/>
<dbReference type="InterPro" id="IPR001900">
    <property type="entry name" value="RNase_II/R"/>
</dbReference>
<reference evidence="5 6" key="1">
    <citation type="journal article" date="2007" name="Nature">
        <title>Evolution of genes and genomes on the Drosophila phylogeny.</title>
        <authorList>
            <consortium name="Drosophila 12 Genomes Consortium"/>
            <person name="Clark A.G."/>
            <person name="Eisen M.B."/>
            <person name="Smith D.R."/>
            <person name="Bergman C.M."/>
            <person name="Oliver B."/>
            <person name="Markow T.A."/>
            <person name="Kaufman T.C."/>
            <person name="Kellis M."/>
            <person name="Gelbart W."/>
            <person name="Iyer V.N."/>
            <person name="Pollard D.A."/>
            <person name="Sackton T.B."/>
            <person name="Larracuente A.M."/>
            <person name="Singh N.D."/>
            <person name="Abad J.P."/>
            <person name="Abt D.N."/>
            <person name="Adryan B."/>
            <person name="Aguade M."/>
            <person name="Akashi H."/>
            <person name="Anderson W.W."/>
            <person name="Aquadro C.F."/>
            <person name="Ardell D.H."/>
            <person name="Arguello R."/>
            <person name="Artieri C.G."/>
            <person name="Barbash D.A."/>
            <person name="Barker D."/>
            <person name="Barsanti P."/>
            <person name="Batterham P."/>
            <person name="Batzoglou S."/>
            <person name="Begun D."/>
            <person name="Bhutkar A."/>
            <person name="Blanco E."/>
            <person name="Bosak S.A."/>
            <person name="Bradley R.K."/>
            <person name="Brand A.D."/>
            <person name="Brent M.R."/>
            <person name="Brooks A.N."/>
            <person name="Brown R.H."/>
            <person name="Butlin R.K."/>
            <person name="Caggese C."/>
            <person name="Calvi B.R."/>
            <person name="Bernardo de Carvalho A."/>
            <person name="Caspi A."/>
            <person name="Castrezana S."/>
            <person name="Celniker S.E."/>
            <person name="Chang J.L."/>
            <person name="Chapple C."/>
            <person name="Chatterji S."/>
            <person name="Chinwalla A."/>
            <person name="Civetta A."/>
            <person name="Clifton S.W."/>
            <person name="Comeron J.M."/>
            <person name="Costello J.C."/>
            <person name="Coyne J.A."/>
            <person name="Daub J."/>
            <person name="David R.G."/>
            <person name="Delcher A.L."/>
            <person name="Delehaunty K."/>
            <person name="Do C.B."/>
            <person name="Ebling H."/>
            <person name="Edwards K."/>
            <person name="Eickbush T."/>
            <person name="Evans J.D."/>
            <person name="Filipski A."/>
            <person name="Findeiss S."/>
            <person name="Freyhult E."/>
            <person name="Fulton L."/>
            <person name="Fulton R."/>
            <person name="Garcia A.C."/>
            <person name="Gardiner A."/>
            <person name="Garfield D.A."/>
            <person name="Garvin B.E."/>
            <person name="Gibson G."/>
            <person name="Gilbert D."/>
            <person name="Gnerre S."/>
            <person name="Godfrey J."/>
            <person name="Good R."/>
            <person name="Gotea V."/>
            <person name="Gravely B."/>
            <person name="Greenberg A.J."/>
            <person name="Griffiths-Jones S."/>
            <person name="Gross S."/>
            <person name="Guigo R."/>
            <person name="Gustafson E.A."/>
            <person name="Haerty W."/>
            <person name="Hahn M.W."/>
            <person name="Halligan D.L."/>
            <person name="Halpern A.L."/>
            <person name="Halter G.M."/>
            <person name="Han M.V."/>
            <person name="Heger A."/>
            <person name="Hillier L."/>
            <person name="Hinrichs A.S."/>
            <person name="Holmes I."/>
            <person name="Hoskins R.A."/>
            <person name="Hubisz M.J."/>
            <person name="Hultmark D."/>
            <person name="Huntley M.A."/>
            <person name="Jaffe D.B."/>
            <person name="Jagadeeshan S."/>
            <person name="Jeck W.R."/>
            <person name="Johnson J."/>
            <person name="Jones C.D."/>
            <person name="Jordan W.C."/>
            <person name="Karpen G.H."/>
            <person name="Kataoka E."/>
            <person name="Keightley P.D."/>
            <person name="Kheradpour P."/>
            <person name="Kirkness E.F."/>
            <person name="Koerich L.B."/>
            <person name="Kristiansen K."/>
            <person name="Kudrna D."/>
            <person name="Kulathinal R.J."/>
            <person name="Kumar S."/>
            <person name="Kwok R."/>
            <person name="Lander E."/>
            <person name="Langley C.H."/>
            <person name="Lapoint R."/>
            <person name="Lazzaro B.P."/>
            <person name="Lee S.J."/>
            <person name="Levesque L."/>
            <person name="Li R."/>
            <person name="Lin C.F."/>
            <person name="Lin M.F."/>
            <person name="Lindblad-Toh K."/>
            <person name="Llopart A."/>
            <person name="Long M."/>
            <person name="Low L."/>
            <person name="Lozovsky E."/>
            <person name="Lu J."/>
            <person name="Luo M."/>
            <person name="Machado C.A."/>
            <person name="Makalowski W."/>
            <person name="Marzo M."/>
            <person name="Matsuda M."/>
            <person name="Matzkin L."/>
            <person name="McAllister B."/>
            <person name="McBride C.S."/>
            <person name="McKernan B."/>
            <person name="McKernan K."/>
            <person name="Mendez-Lago M."/>
            <person name="Minx P."/>
            <person name="Mollenhauer M.U."/>
            <person name="Montooth K."/>
            <person name="Mount S.M."/>
            <person name="Mu X."/>
            <person name="Myers E."/>
            <person name="Negre B."/>
            <person name="Newfeld S."/>
            <person name="Nielsen R."/>
            <person name="Noor M.A."/>
            <person name="O'Grady P."/>
            <person name="Pachter L."/>
            <person name="Papaceit M."/>
            <person name="Parisi M.J."/>
            <person name="Parisi M."/>
            <person name="Parts L."/>
            <person name="Pedersen J.S."/>
            <person name="Pesole G."/>
            <person name="Phillippy A.M."/>
            <person name="Ponting C.P."/>
            <person name="Pop M."/>
            <person name="Porcelli D."/>
            <person name="Powell J.R."/>
            <person name="Prohaska S."/>
            <person name="Pruitt K."/>
            <person name="Puig M."/>
            <person name="Quesneville H."/>
            <person name="Ram K.R."/>
            <person name="Rand D."/>
            <person name="Rasmussen M.D."/>
            <person name="Reed L.K."/>
            <person name="Reenan R."/>
            <person name="Reily A."/>
            <person name="Remington K.A."/>
            <person name="Rieger T.T."/>
            <person name="Ritchie M.G."/>
            <person name="Robin C."/>
            <person name="Rogers Y.H."/>
            <person name="Rohde C."/>
            <person name="Rozas J."/>
            <person name="Rubenfield M.J."/>
            <person name="Ruiz A."/>
            <person name="Russo S."/>
            <person name="Salzberg S.L."/>
            <person name="Sanchez-Gracia A."/>
            <person name="Saranga D.J."/>
            <person name="Sato H."/>
            <person name="Schaeffer S.W."/>
            <person name="Schatz M.C."/>
            <person name="Schlenke T."/>
            <person name="Schwartz R."/>
            <person name="Segarra C."/>
            <person name="Singh R.S."/>
            <person name="Sirot L."/>
            <person name="Sirota M."/>
            <person name="Sisneros N.B."/>
            <person name="Smith C.D."/>
            <person name="Smith T.F."/>
            <person name="Spieth J."/>
            <person name="Stage D.E."/>
            <person name="Stark A."/>
            <person name="Stephan W."/>
            <person name="Strausberg R.L."/>
            <person name="Strempel S."/>
            <person name="Sturgill D."/>
            <person name="Sutton G."/>
            <person name="Sutton G.G."/>
            <person name="Tao W."/>
            <person name="Teichmann S."/>
            <person name="Tobari Y.N."/>
            <person name="Tomimura Y."/>
            <person name="Tsolas J.M."/>
            <person name="Valente V.L."/>
            <person name="Venter E."/>
            <person name="Venter J.C."/>
            <person name="Vicario S."/>
            <person name="Vieira F.G."/>
            <person name="Vilella A.J."/>
            <person name="Villasante A."/>
            <person name="Walenz B."/>
            <person name="Wang J."/>
            <person name="Wasserman M."/>
            <person name="Watts T."/>
            <person name="Wilson D."/>
            <person name="Wilson R.K."/>
            <person name="Wing R.A."/>
            <person name="Wolfner M.F."/>
            <person name="Wong A."/>
            <person name="Wong G.K."/>
            <person name="Wu C.I."/>
            <person name="Wu G."/>
            <person name="Yamamoto D."/>
            <person name="Yang H.P."/>
            <person name="Yang S.P."/>
            <person name="Yorke J.A."/>
            <person name="Yoshida K."/>
            <person name="Zdobnov E."/>
            <person name="Zhang P."/>
            <person name="Zhang Y."/>
            <person name="Zimin A.V."/>
            <person name="Baldwin J."/>
            <person name="Abdouelleil A."/>
            <person name="Abdulkadir J."/>
            <person name="Abebe A."/>
            <person name="Abera B."/>
            <person name="Abreu J."/>
            <person name="Acer S.C."/>
            <person name="Aftuck L."/>
            <person name="Alexander A."/>
            <person name="An P."/>
            <person name="Anderson E."/>
            <person name="Anderson S."/>
            <person name="Arachi H."/>
            <person name="Azer M."/>
            <person name="Bachantsang P."/>
            <person name="Barry A."/>
            <person name="Bayul T."/>
            <person name="Berlin A."/>
            <person name="Bessette D."/>
            <person name="Bloom T."/>
            <person name="Blye J."/>
            <person name="Boguslavskiy L."/>
            <person name="Bonnet C."/>
            <person name="Boukhgalter B."/>
            <person name="Bourzgui I."/>
            <person name="Brown A."/>
            <person name="Cahill P."/>
            <person name="Channer S."/>
            <person name="Cheshatsang Y."/>
            <person name="Chuda L."/>
            <person name="Citroen M."/>
            <person name="Collymore A."/>
            <person name="Cooke P."/>
            <person name="Costello M."/>
            <person name="D'Aco K."/>
            <person name="Daza R."/>
            <person name="De Haan G."/>
            <person name="DeGray S."/>
            <person name="DeMaso C."/>
            <person name="Dhargay N."/>
            <person name="Dooley K."/>
            <person name="Dooley E."/>
            <person name="Doricent M."/>
            <person name="Dorje P."/>
            <person name="Dorjee K."/>
            <person name="Dupes A."/>
            <person name="Elong R."/>
            <person name="Falk J."/>
            <person name="Farina A."/>
            <person name="Faro S."/>
            <person name="Ferguson D."/>
            <person name="Fisher S."/>
            <person name="Foley C.D."/>
            <person name="Franke A."/>
            <person name="Friedrich D."/>
            <person name="Gadbois L."/>
            <person name="Gearin G."/>
            <person name="Gearin C.R."/>
            <person name="Giannoukos G."/>
            <person name="Goode T."/>
            <person name="Graham J."/>
            <person name="Grandbois E."/>
            <person name="Grewal S."/>
            <person name="Gyaltsen K."/>
            <person name="Hafez N."/>
            <person name="Hagos B."/>
            <person name="Hall J."/>
            <person name="Henson C."/>
            <person name="Hollinger A."/>
            <person name="Honan T."/>
            <person name="Huard M.D."/>
            <person name="Hughes L."/>
            <person name="Hurhula B."/>
            <person name="Husby M.E."/>
            <person name="Kamat A."/>
            <person name="Kanga B."/>
            <person name="Kashin S."/>
            <person name="Khazanovich D."/>
            <person name="Kisner P."/>
            <person name="Lance K."/>
            <person name="Lara M."/>
            <person name="Lee W."/>
            <person name="Lennon N."/>
            <person name="Letendre F."/>
            <person name="LeVine R."/>
            <person name="Lipovsky A."/>
            <person name="Liu X."/>
            <person name="Liu J."/>
            <person name="Liu S."/>
            <person name="Lokyitsang T."/>
            <person name="Lokyitsang Y."/>
            <person name="Lubonja R."/>
            <person name="Lui A."/>
            <person name="MacDonald P."/>
            <person name="Magnisalis V."/>
            <person name="Maru K."/>
            <person name="Matthews C."/>
            <person name="McCusker W."/>
            <person name="McDonough S."/>
            <person name="Mehta T."/>
            <person name="Meldrim J."/>
            <person name="Meneus L."/>
            <person name="Mihai O."/>
            <person name="Mihalev A."/>
            <person name="Mihova T."/>
            <person name="Mittelman R."/>
            <person name="Mlenga V."/>
            <person name="Montmayeur A."/>
            <person name="Mulrain L."/>
            <person name="Navidi A."/>
            <person name="Naylor J."/>
            <person name="Negash T."/>
            <person name="Nguyen T."/>
            <person name="Nguyen N."/>
            <person name="Nicol R."/>
            <person name="Norbu C."/>
            <person name="Norbu N."/>
            <person name="Novod N."/>
            <person name="O'Neill B."/>
            <person name="Osman S."/>
            <person name="Markiewicz E."/>
            <person name="Oyono O.L."/>
            <person name="Patti C."/>
            <person name="Phunkhang P."/>
            <person name="Pierre F."/>
            <person name="Priest M."/>
            <person name="Raghuraman S."/>
            <person name="Rege F."/>
            <person name="Reyes R."/>
            <person name="Rise C."/>
            <person name="Rogov P."/>
            <person name="Ross K."/>
            <person name="Ryan E."/>
            <person name="Settipalli S."/>
            <person name="Shea T."/>
            <person name="Sherpa N."/>
            <person name="Shi L."/>
            <person name="Shih D."/>
            <person name="Sparrow T."/>
            <person name="Spaulding J."/>
            <person name="Stalker J."/>
            <person name="Stange-Thomann N."/>
            <person name="Stavropoulos S."/>
            <person name="Stone C."/>
            <person name="Strader C."/>
            <person name="Tesfaye S."/>
            <person name="Thomson T."/>
            <person name="Thoulutsang Y."/>
            <person name="Thoulutsang D."/>
            <person name="Topham K."/>
            <person name="Topping I."/>
            <person name="Tsamla T."/>
            <person name="Vassiliev H."/>
            <person name="Vo A."/>
            <person name="Wangchuk T."/>
            <person name="Wangdi T."/>
            <person name="Weiand M."/>
            <person name="Wilkinson J."/>
            <person name="Wilson A."/>
            <person name="Yadav S."/>
            <person name="Young G."/>
            <person name="Yu Q."/>
            <person name="Zembek L."/>
            <person name="Zhong D."/>
            <person name="Zimmer A."/>
            <person name="Zwirko Z."/>
            <person name="Jaffe D.B."/>
            <person name="Alvarez P."/>
            <person name="Brockman W."/>
            <person name="Butler J."/>
            <person name="Chin C."/>
            <person name="Gnerre S."/>
            <person name="Grabherr M."/>
            <person name="Kleber M."/>
            <person name="Mauceli E."/>
            <person name="MacCallum I."/>
        </authorList>
    </citation>
    <scope>NUCLEOTIDE SEQUENCE [LARGE SCALE GENOMIC DNA]</scope>
    <source>
        <strain evidence="6">Tucson 15287-2541.00</strain>
    </source>
</reference>
<dbReference type="Pfam" id="PF17849">
    <property type="entry name" value="OB_Dis3"/>
    <property type="match status" value="1"/>
</dbReference>
<keyword evidence="6" id="KW-1185">Reference proteome</keyword>
<dbReference type="STRING" id="7222.B4J099"/>
<protein>
    <submittedName>
        <fullName evidence="5">GH15630</fullName>
    </submittedName>
</protein>
<keyword evidence="2" id="KW-0175">Coiled coil</keyword>
<dbReference type="InterPro" id="IPR022966">
    <property type="entry name" value="RNase_II/R_CS"/>
</dbReference>
<evidence type="ECO:0000313" key="6">
    <source>
        <dbReference type="Proteomes" id="UP000001070"/>
    </source>
</evidence>
<accession>B4J099</accession>
<feature type="region of interest" description="Disordered" evidence="3">
    <location>
        <begin position="1079"/>
        <end position="1109"/>
    </location>
</feature>
<evidence type="ECO:0000256" key="2">
    <source>
        <dbReference type="SAM" id="Coils"/>
    </source>
</evidence>
<feature type="region of interest" description="Disordered" evidence="3">
    <location>
        <begin position="206"/>
        <end position="289"/>
    </location>
</feature>
<dbReference type="GO" id="GO:0000932">
    <property type="term" value="C:P-body"/>
    <property type="evidence" value="ECO:0007669"/>
    <property type="project" value="TreeGrafter"/>
</dbReference>
<feature type="domain" description="RNB" evidence="4">
    <location>
        <begin position="592"/>
        <end position="942"/>
    </location>
</feature>
<sequence>MSNTSSLSSYDSGKNLRHSATDATDDYPKSIELLRLRSQKLAVRLQQTQLEMTARQQQQQRNSEQSLAMLMGVPLPAAAPAATATAAKTTTTITAATQNNNHAYSLPAPQRLPMQPAVLPIQVQLQLAALTKTTESVAALQAPAVPGVRAKRKSRSNLKAEVDALKDLIKKLTVSNPGVKAHAQQLISQSEVLCQLDGLLPKPSNGCARAPAAAPATDPNYRQQLQTQAKLQKQQQQRPARRESELSSASSTSEAGAGATSSSAQQDENNLTQRKRNRKRRNGKNLTTSQISELDAMRVYINRIVQQYVGGEEHSLTPELRFEGDFGDLESHARRLVSAGYGRIVEAEIRVNRKNNRQAFITMSTDREALDQDGMVMLPVARRYAFEGDIVRAFVLNAGAVVTKASEPRAGRIIGGKPSISLGDNEELSEEESESPDTEDDNVAVIASDNCPKAFVIAIIKQTELRQIVGSISFTNPTKLGDDELFYKFRPFDLRMPMVYIAQASCAIHIGDRKSDEVCGLLYVAHILETDANGHCIADLVQPVGRVGNLEDELKAILFHNNLRDVVPFEQRFNEMYAQPAAPVGEKDLVNRRDMRKQCVFTIDPLTARDLDDALSIEQLDENKYQIGVHISDVSHYLEENSELDNIVKKRSTSIYLANEVIHMLPQPLCFRCSLLPGEDKYAFSVFWYMDAKGKQLDKPVFTRSVINSCTQFAYEHAQKIIDNPGEQFTADDFPSILNGFSVEDIVKRVTWLNAIARNMRSERFVNGALTINNAKVRFNLDPLSGEPIGFELEKQREANHMIEEFMLLANQAVARFIHDAFPNIAILRHHPPPLTKSLKALREKLLSRGYDLDYSSSKSLQASMQRLCNEANDPVAMTACLSQLLMKPMARANYFCSEGKTEASDLWHYALSIPIYTHFTSPIRRYPDVMVHRLLAAGLNYCPAPQRSTDELHQLTKLANDRKYNAKLAGDESGNLFFKRYVSNRQAIYMRAVVIEIFQHMMNVVTLESGHVISINYKMQRVLIDTHNVPNFIMVAERNLQQKPTKLELLSVIPIRLIIWDGKLTGFLLSAEQRLKGPSMEQPLKDNKKKQQQQQQQQQKSQKQQQIC</sequence>
<evidence type="ECO:0000256" key="3">
    <source>
        <dbReference type="SAM" id="MobiDB-lite"/>
    </source>
</evidence>
<proteinExistence type="inferred from homology"/>
<dbReference type="InParanoid" id="B4J099"/>
<feature type="compositionally biased region" description="Polar residues" evidence="3">
    <location>
        <begin position="1"/>
        <end position="12"/>
    </location>
</feature>
<feature type="compositionally biased region" description="Basic residues" evidence="3">
    <location>
        <begin position="273"/>
        <end position="283"/>
    </location>
</feature>
<dbReference type="eggNOG" id="KOG2102">
    <property type="taxonomic scope" value="Eukaryota"/>
</dbReference>
<feature type="compositionally biased region" description="Acidic residues" evidence="3">
    <location>
        <begin position="424"/>
        <end position="442"/>
    </location>
</feature>
<dbReference type="SUPFAM" id="SSF50249">
    <property type="entry name" value="Nucleic acid-binding proteins"/>
    <property type="match status" value="1"/>
</dbReference>
<dbReference type="EMBL" id="CH916366">
    <property type="protein sequence ID" value="EDV95700.1"/>
    <property type="molecule type" value="Genomic_DNA"/>
</dbReference>
<organism evidence="6">
    <name type="scientific">Drosophila grimshawi</name>
    <name type="common">Hawaiian fruit fly</name>
    <name type="synonym">Idiomyia grimshawi</name>
    <dbReference type="NCBI Taxonomy" id="7222"/>
    <lineage>
        <taxon>Eukaryota</taxon>
        <taxon>Metazoa</taxon>
        <taxon>Ecdysozoa</taxon>
        <taxon>Arthropoda</taxon>
        <taxon>Hexapoda</taxon>
        <taxon>Insecta</taxon>
        <taxon>Pterygota</taxon>
        <taxon>Neoptera</taxon>
        <taxon>Endopterygota</taxon>
        <taxon>Diptera</taxon>
        <taxon>Brachycera</taxon>
        <taxon>Muscomorpha</taxon>
        <taxon>Ephydroidea</taxon>
        <taxon>Drosophilidae</taxon>
        <taxon>Drosophila</taxon>
        <taxon>Hawaiian Drosophila</taxon>
    </lineage>
</organism>
<dbReference type="OMA" id="MEIFQHM"/>
<dbReference type="SMART" id="SM00955">
    <property type="entry name" value="RNB"/>
    <property type="match status" value="1"/>
</dbReference>
<dbReference type="InterPro" id="IPR012340">
    <property type="entry name" value="NA-bd_OB-fold"/>
</dbReference>
<dbReference type="InterPro" id="IPR041505">
    <property type="entry name" value="Dis3_CSD2"/>
</dbReference>
<comment type="similarity">
    <text evidence="1">Belongs to the RNR ribonuclease family.</text>
</comment>
<feature type="region of interest" description="Disordered" evidence="3">
    <location>
        <begin position="1"/>
        <end position="23"/>
    </location>
</feature>
<feature type="compositionally biased region" description="Low complexity" evidence="3">
    <location>
        <begin position="246"/>
        <end position="272"/>
    </location>
</feature>
<dbReference type="GO" id="GO:0003723">
    <property type="term" value="F:RNA binding"/>
    <property type="evidence" value="ECO:0007669"/>
    <property type="project" value="InterPro"/>
</dbReference>
<dbReference type="HOGENOM" id="CLU_002333_5_2_1"/>
<dbReference type="AlphaFoldDB" id="B4J099"/>
<dbReference type="PROSITE" id="PS01175">
    <property type="entry name" value="RIBONUCLEASE_II"/>
    <property type="match status" value="1"/>
</dbReference>
<dbReference type="PANTHER" id="PTHR23355">
    <property type="entry name" value="RIBONUCLEASE"/>
    <property type="match status" value="1"/>
</dbReference>
<dbReference type="PhylomeDB" id="B4J099"/>
<feature type="compositionally biased region" description="Low complexity" evidence="3">
    <location>
        <begin position="208"/>
        <end position="238"/>
    </location>
</feature>
<dbReference type="OrthoDB" id="372421at2759"/>
<feature type="region of interest" description="Disordered" evidence="3">
    <location>
        <begin position="415"/>
        <end position="442"/>
    </location>
</feature>
<feature type="compositionally biased region" description="Low complexity" evidence="3">
    <location>
        <begin position="1093"/>
        <end position="1109"/>
    </location>
</feature>
<dbReference type="FunCoup" id="B4J099">
    <property type="interactions" value="1998"/>
</dbReference>
<evidence type="ECO:0000313" key="5">
    <source>
        <dbReference type="EMBL" id="EDV95700.1"/>
    </source>
</evidence>
<evidence type="ECO:0000259" key="4">
    <source>
        <dbReference type="SMART" id="SM00955"/>
    </source>
</evidence>
<evidence type="ECO:0000256" key="1">
    <source>
        <dbReference type="RuleBase" id="RU003901"/>
    </source>
</evidence>
<name>B4J099_DROGR</name>
<dbReference type="SMR" id="B4J099"/>